<protein>
    <submittedName>
        <fullName evidence="2">Uncharacterized protein</fullName>
    </submittedName>
</protein>
<dbReference type="EMBL" id="CM004481">
    <property type="protein sequence ID" value="OCT65994.1"/>
    <property type="molecule type" value="Genomic_DNA"/>
</dbReference>
<dbReference type="Proteomes" id="UP000694892">
    <property type="component" value="Chromosome 8S"/>
</dbReference>
<dbReference type="AlphaFoldDB" id="A0A974C3T4"/>
<name>A0A974C3T4_XENLA</name>
<reference evidence="3" key="1">
    <citation type="journal article" date="2016" name="Nature">
        <title>Genome evolution in the allotetraploid frog Xenopus laevis.</title>
        <authorList>
            <person name="Session A.M."/>
            <person name="Uno Y."/>
            <person name="Kwon T."/>
            <person name="Chapman J.A."/>
            <person name="Toyoda A."/>
            <person name="Takahashi S."/>
            <person name="Fukui A."/>
            <person name="Hikosaka A."/>
            <person name="Suzuki A."/>
            <person name="Kondo M."/>
            <person name="van Heeringen S.J."/>
            <person name="Quigley I."/>
            <person name="Heinz S."/>
            <person name="Ogino H."/>
            <person name="Ochi H."/>
            <person name="Hellsten U."/>
            <person name="Lyons J.B."/>
            <person name="Simakov O."/>
            <person name="Putnam N."/>
            <person name="Stites J."/>
            <person name="Kuroki Y."/>
            <person name="Tanaka T."/>
            <person name="Michiue T."/>
            <person name="Watanabe M."/>
            <person name="Bogdanovic O."/>
            <person name="Lister R."/>
            <person name="Georgiou G."/>
            <person name="Paranjpe S.S."/>
            <person name="van Kruijsbergen I."/>
            <person name="Shu S."/>
            <person name="Carlson J."/>
            <person name="Kinoshita T."/>
            <person name="Ohta Y."/>
            <person name="Mawaribuchi S."/>
            <person name="Jenkins J."/>
            <person name="Grimwood J."/>
            <person name="Schmutz J."/>
            <person name="Mitros T."/>
            <person name="Mozaffari S.V."/>
            <person name="Suzuki Y."/>
            <person name="Haramoto Y."/>
            <person name="Yamamoto T.S."/>
            <person name="Takagi C."/>
            <person name="Heald R."/>
            <person name="Miller K."/>
            <person name="Haudenschild C."/>
            <person name="Kitzman J."/>
            <person name="Nakayama T."/>
            <person name="Izutsu Y."/>
            <person name="Robert J."/>
            <person name="Fortriede J."/>
            <person name="Burns K."/>
            <person name="Lotay V."/>
            <person name="Karimi K."/>
            <person name="Yasuoka Y."/>
            <person name="Dichmann D.S."/>
            <person name="Flajnik M.F."/>
            <person name="Houston D.W."/>
            <person name="Shendure J."/>
            <person name="DuPasquier L."/>
            <person name="Vize P.D."/>
            <person name="Zorn A.M."/>
            <person name="Ito M."/>
            <person name="Marcotte E.M."/>
            <person name="Wallingford J.B."/>
            <person name="Ito Y."/>
            <person name="Asashima M."/>
            <person name="Ueno N."/>
            <person name="Matsuda Y."/>
            <person name="Veenstra G.J."/>
            <person name="Fujiyama A."/>
            <person name="Harland R.M."/>
            <person name="Taira M."/>
            <person name="Rokhsar D.S."/>
        </authorList>
    </citation>
    <scope>NUCLEOTIDE SEQUENCE [LARGE SCALE GENOMIC DNA]</scope>
    <source>
        <strain evidence="3">J</strain>
    </source>
</reference>
<keyword evidence="1" id="KW-0812">Transmembrane</keyword>
<feature type="transmembrane region" description="Helical" evidence="1">
    <location>
        <begin position="57"/>
        <end position="75"/>
    </location>
</feature>
<proteinExistence type="predicted"/>
<gene>
    <name evidence="2" type="ORF">XELAEV_18042248mg</name>
</gene>
<keyword evidence="1" id="KW-0472">Membrane</keyword>
<evidence type="ECO:0000313" key="2">
    <source>
        <dbReference type="EMBL" id="OCT65994.1"/>
    </source>
</evidence>
<organism evidence="2 3">
    <name type="scientific">Xenopus laevis</name>
    <name type="common">African clawed frog</name>
    <dbReference type="NCBI Taxonomy" id="8355"/>
    <lineage>
        <taxon>Eukaryota</taxon>
        <taxon>Metazoa</taxon>
        <taxon>Chordata</taxon>
        <taxon>Craniata</taxon>
        <taxon>Vertebrata</taxon>
        <taxon>Euteleostomi</taxon>
        <taxon>Amphibia</taxon>
        <taxon>Batrachia</taxon>
        <taxon>Anura</taxon>
        <taxon>Pipoidea</taxon>
        <taxon>Pipidae</taxon>
        <taxon>Xenopodinae</taxon>
        <taxon>Xenopus</taxon>
        <taxon>Xenopus</taxon>
    </lineage>
</organism>
<accession>A0A974C3T4</accession>
<sequence length="76" mass="9083">MLRFVYCELPIHFLLFPFTSFVFNPFQPLYIFLFSVVPHRPFATVPTPRSLRVPYCTPIGLCMWVMTLVRPLYFLH</sequence>
<evidence type="ECO:0000256" key="1">
    <source>
        <dbReference type="SAM" id="Phobius"/>
    </source>
</evidence>
<keyword evidence="1" id="KW-1133">Transmembrane helix</keyword>
<evidence type="ECO:0000313" key="3">
    <source>
        <dbReference type="Proteomes" id="UP000694892"/>
    </source>
</evidence>
<feature type="transmembrane region" description="Helical" evidence="1">
    <location>
        <begin position="12"/>
        <end position="37"/>
    </location>
</feature>